<dbReference type="EMBL" id="CYSA01000026">
    <property type="protein sequence ID" value="CUH67067.1"/>
    <property type="molecule type" value="Genomic_DNA"/>
</dbReference>
<dbReference type="SFLD" id="SFLDG01129">
    <property type="entry name" value="C1.5:_HAD__Beta-PGM__Phosphata"/>
    <property type="match status" value="1"/>
</dbReference>
<dbReference type="STRING" id="53501.SAMN04488043_101468"/>
<dbReference type="InterPro" id="IPR006439">
    <property type="entry name" value="HAD-SF_hydro_IA"/>
</dbReference>
<dbReference type="GO" id="GO:0006281">
    <property type="term" value="P:DNA repair"/>
    <property type="evidence" value="ECO:0007669"/>
    <property type="project" value="TreeGrafter"/>
</dbReference>
<reference evidence="1 2" key="1">
    <citation type="submission" date="2015-09" db="EMBL/GenBank/DDBJ databases">
        <authorList>
            <consortium name="Swine Surveillance"/>
        </authorList>
    </citation>
    <scope>NUCLEOTIDE SEQUENCE [LARGE SCALE GENOMIC DNA]</scope>
    <source>
        <strain evidence="1 2">CECT 4357</strain>
    </source>
</reference>
<evidence type="ECO:0000313" key="2">
    <source>
        <dbReference type="Proteomes" id="UP000051587"/>
    </source>
</evidence>
<dbReference type="Gene3D" id="1.10.150.240">
    <property type="entry name" value="Putative phosphatase, domain 2"/>
    <property type="match status" value="1"/>
</dbReference>
<dbReference type="InterPro" id="IPR041492">
    <property type="entry name" value="HAD_2"/>
</dbReference>
<dbReference type="PANTHER" id="PTHR43434:SF24">
    <property type="entry name" value="HYDROLASE-RELATED"/>
    <property type="match status" value="1"/>
</dbReference>
<dbReference type="GO" id="GO:0005829">
    <property type="term" value="C:cytosol"/>
    <property type="evidence" value="ECO:0007669"/>
    <property type="project" value="TreeGrafter"/>
</dbReference>
<protein>
    <submittedName>
        <fullName evidence="1">Phosphoglycolate phosphatase</fullName>
        <ecNumber evidence="1">3.1.3.18</ecNumber>
    </submittedName>
</protein>
<dbReference type="InterPro" id="IPR036412">
    <property type="entry name" value="HAD-like_sf"/>
</dbReference>
<dbReference type="AlphaFoldDB" id="A0A0P1FGG6"/>
<evidence type="ECO:0000313" key="1">
    <source>
        <dbReference type="EMBL" id="CUH67067.1"/>
    </source>
</evidence>
<gene>
    <name evidence="1" type="primary">gph_2</name>
    <name evidence="1" type="ORF">TG4357_02792</name>
</gene>
<organism evidence="1 2">
    <name type="scientific">Thalassovita gelatinovora</name>
    <name type="common">Thalassobius gelatinovorus</name>
    <dbReference type="NCBI Taxonomy" id="53501"/>
    <lineage>
        <taxon>Bacteria</taxon>
        <taxon>Pseudomonadati</taxon>
        <taxon>Pseudomonadota</taxon>
        <taxon>Alphaproteobacteria</taxon>
        <taxon>Rhodobacterales</taxon>
        <taxon>Roseobacteraceae</taxon>
        <taxon>Thalassovita</taxon>
    </lineage>
</organism>
<dbReference type="Pfam" id="PF13419">
    <property type="entry name" value="HAD_2"/>
    <property type="match status" value="1"/>
</dbReference>
<dbReference type="SUPFAM" id="SSF56784">
    <property type="entry name" value="HAD-like"/>
    <property type="match status" value="1"/>
</dbReference>
<name>A0A0P1FGG6_THAGE</name>
<dbReference type="NCBIfam" id="TIGR01549">
    <property type="entry name" value="HAD-SF-IA-v1"/>
    <property type="match status" value="1"/>
</dbReference>
<dbReference type="Proteomes" id="UP000051587">
    <property type="component" value="Unassembled WGS sequence"/>
</dbReference>
<dbReference type="InterPro" id="IPR023214">
    <property type="entry name" value="HAD_sf"/>
</dbReference>
<sequence length="228" mass="24156">MSDALRLILFDVDGTLVDSQGDIVASMTSAFASEGMAVPKRDAILGIVGLSLDVAIPKLVPGLDAAVYARLVDAYKAAYMALRGAQGSQISSPLYPHIRAVLDQLSAVDHYLLGVATGKSRRGLDALLAGHGMEHLFLTQQVADHHPSKPHPAMILAALSETGVAAQNAVMIGDTSFDMDMARAAGVRALAVGWGYHRAEDLVGRADDVIYDARALPGAIERIWESKQ</sequence>
<dbReference type="EC" id="3.1.3.18" evidence="1"/>
<accession>A0A0P1FGG6</accession>
<keyword evidence="2" id="KW-1185">Reference proteome</keyword>
<dbReference type="InterPro" id="IPR050155">
    <property type="entry name" value="HAD-like_hydrolase_sf"/>
</dbReference>
<keyword evidence="1" id="KW-0378">Hydrolase</keyword>
<dbReference type="InterPro" id="IPR023198">
    <property type="entry name" value="PGP-like_dom2"/>
</dbReference>
<dbReference type="PANTHER" id="PTHR43434">
    <property type="entry name" value="PHOSPHOGLYCOLATE PHOSPHATASE"/>
    <property type="match status" value="1"/>
</dbReference>
<dbReference type="SFLD" id="SFLDS00003">
    <property type="entry name" value="Haloacid_Dehalogenase"/>
    <property type="match status" value="1"/>
</dbReference>
<dbReference type="OrthoDB" id="9793014at2"/>
<dbReference type="GO" id="GO:0008967">
    <property type="term" value="F:phosphoglycolate phosphatase activity"/>
    <property type="evidence" value="ECO:0007669"/>
    <property type="project" value="UniProtKB-EC"/>
</dbReference>
<proteinExistence type="predicted"/>
<dbReference type="RefSeq" id="WP_058263512.1">
    <property type="nucleotide sequence ID" value="NZ_CP051181.1"/>
</dbReference>
<dbReference type="Gene3D" id="3.40.50.1000">
    <property type="entry name" value="HAD superfamily/HAD-like"/>
    <property type="match status" value="1"/>
</dbReference>